<dbReference type="Gene3D" id="2.40.128.110">
    <property type="entry name" value="Lipid/polyisoprenoid-binding, YceI-like"/>
    <property type="match status" value="1"/>
</dbReference>
<gene>
    <name evidence="3" type="ORF">JL102_07310</name>
</gene>
<dbReference type="PANTHER" id="PTHR34406:SF1">
    <property type="entry name" value="PROTEIN YCEI"/>
    <property type="match status" value="1"/>
</dbReference>
<sequence>MKRSIYLTLIFSMAVLTGMAQSYSLNNKASKVEVLGTSTLHDWEMTAEQVSGKANLEVSGSDVNIKALSIELKAETLKSGKSSMDKNAYEALKTDDHPTIKYAFKSVSSTSGNKLTTTGTLTLAGVSKTITMPVTATVSGNTVTFKGKYTFKMSSFKIDPPTALMGTVKTGDEITVEFNAQYTK</sequence>
<proteinExistence type="predicted"/>
<dbReference type="InterPro" id="IPR007372">
    <property type="entry name" value="Lipid/polyisoprenoid-bd_YceI"/>
</dbReference>
<evidence type="ECO:0000256" key="1">
    <source>
        <dbReference type="SAM" id="SignalP"/>
    </source>
</evidence>
<dbReference type="Proteomes" id="UP000659388">
    <property type="component" value="Unassembled WGS sequence"/>
</dbReference>
<feature type="chain" id="PRO_5037576279" evidence="1">
    <location>
        <begin position="21"/>
        <end position="184"/>
    </location>
</feature>
<accession>A0A937F8D7</accession>
<dbReference type="InterPro" id="IPR036761">
    <property type="entry name" value="TTHA0802/YceI-like_sf"/>
</dbReference>
<protein>
    <submittedName>
        <fullName evidence="3">YceI family protein</fullName>
    </submittedName>
</protein>
<organism evidence="3 4">
    <name type="scientific">Fulvivirga sediminis</name>
    <dbReference type="NCBI Taxonomy" id="2803949"/>
    <lineage>
        <taxon>Bacteria</taxon>
        <taxon>Pseudomonadati</taxon>
        <taxon>Bacteroidota</taxon>
        <taxon>Cytophagia</taxon>
        <taxon>Cytophagales</taxon>
        <taxon>Fulvivirgaceae</taxon>
        <taxon>Fulvivirga</taxon>
    </lineage>
</organism>
<keyword evidence="1" id="KW-0732">Signal</keyword>
<dbReference type="SUPFAM" id="SSF101874">
    <property type="entry name" value="YceI-like"/>
    <property type="match status" value="1"/>
</dbReference>
<feature type="domain" description="Lipid/polyisoprenoid-binding YceI-like" evidence="2">
    <location>
        <begin position="22"/>
        <end position="183"/>
    </location>
</feature>
<dbReference type="RefSeq" id="WP_202243605.1">
    <property type="nucleotide sequence ID" value="NZ_JAESIY010000003.1"/>
</dbReference>
<evidence type="ECO:0000313" key="3">
    <source>
        <dbReference type="EMBL" id="MBL3655933.1"/>
    </source>
</evidence>
<feature type="signal peptide" evidence="1">
    <location>
        <begin position="1"/>
        <end position="20"/>
    </location>
</feature>
<dbReference type="EMBL" id="JAESIY010000003">
    <property type="protein sequence ID" value="MBL3655933.1"/>
    <property type="molecule type" value="Genomic_DNA"/>
</dbReference>
<name>A0A937F8D7_9BACT</name>
<dbReference type="AlphaFoldDB" id="A0A937F8D7"/>
<reference evidence="3" key="1">
    <citation type="submission" date="2021-01" db="EMBL/GenBank/DDBJ databases">
        <title>Fulvivirga kasyanovii gen. nov., sp nov., a novel member of the phylum Bacteroidetes isolated from seawater in a mussel farm.</title>
        <authorList>
            <person name="Zhao L.-H."/>
            <person name="Wang Z.-J."/>
        </authorList>
    </citation>
    <scope>NUCLEOTIDE SEQUENCE</scope>
    <source>
        <strain evidence="3">2943</strain>
    </source>
</reference>
<keyword evidence="4" id="KW-1185">Reference proteome</keyword>
<evidence type="ECO:0000259" key="2">
    <source>
        <dbReference type="SMART" id="SM00867"/>
    </source>
</evidence>
<evidence type="ECO:0000313" key="4">
    <source>
        <dbReference type="Proteomes" id="UP000659388"/>
    </source>
</evidence>
<dbReference type="Pfam" id="PF04264">
    <property type="entry name" value="YceI"/>
    <property type="match status" value="1"/>
</dbReference>
<comment type="caution">
    <text evidence="3">The sequence shown here is derived from an EMBL/GenBank/DDBJ whole genome shotgun (WGS) entry which is preliminary data.</text>
</comment>
<dbReference type="PANTHER" id="PTHR34406">
    <property type="entry name" value="PROTEIN YCEI"/>
    <property type="match status" value="1"/>
</dbReference>
<dbReference type="SMART" id="SM00867">
    <property type="entry name" value="YceI"/>
    <property type="match status" value="1"/>
</dbReference>